<dbReference type="AlphaFoldDB" id="B3RTU6"/>
<dbReference type="CTD" id="6753444"/>
<dbReference type="HOGENOM" id="CLU_150215_0_0_1"/>
<proteinExistence type="predicted"/>
<gene>
    <name evidence="1" type="ORF">TRIADDRAFT_56052</name>
</gene>
<reference evidence="1 2" key="1">
    <citation type="journal article" date="2008" name="Nature">
        <title>The Trichoplax genome and the nature of placozoans.</title>
        <authorList>
            <person name="Srivastava M."/>
            <person name="Begovic E."/>
            <person name="Chapman J."/>
            <person name="Putnam N.H."/>
            <person name="Hellsten U."/>
            <person name="Kawashima T."/>
            <person name="Kuo A."/>
            <person name="Mitros T."/>
            <person name="Salamov A."/>
            <person name="Carpenter M.L."/>
            <person name="Signorovitch A.Y."/>
            <person name="Moreno M.A."/>
            <person name="Kamm K."/>
            <person name="Grimwood J."/>
            <person name="Schmutz J."/>
            <person name="Shapiro H."/>
            <person name="Grigoriev I.V."/>
            <person name="Buss L.W."/>
            <person name="Schierwater B."/>
            <person name="Dellaporta S.L."/>
            <person name="Rokhsar D.S."/>
        </authorList>
    </citation>
    <scope>NUCLEOTIDE SEQUENCE [LARGE SCALE GENOMIC DNA]</scope>
    <source>
        <strain evidence="1 2">Grell-BS-1999</strain>
    </source>
</reference>
<sequence length="140" mass="16146">MASNNDMKRKFDGELLKQSNTKGSNSKIFTLDKYKALIEEVKAAKPTNKKTSTEYRRLARFDVIQVGELEKLIEPVKKDQNIWYFLYTDETFDIIHEIHLRVGHGGRNRMFCIRETSDVYVAPTDERSSVFGVIQLVNAG</sequence>
<keyword evidence="2" id="KW-1185">Reference proteome</keyword>
<dbReference type="Proteomes" id="UP000009022">
    <property type="component" value="Unassembled WGS sequence"/>
</dbReference>
<dbReference type="OrthoDB" id="6576283at2759"/>
<dbReference type="eggNOG" id="KOG0017">
    <property type="taxonomic scope" value="Eukaryota"/>
</dbReference>
<dbReference type="EMBL" id="DS985244">
    <property type="protein sequence ID" value="EDV25687.1"/>
    <property type="molecule type" value="Genomic_DNA"/>
</dbReference>
<dbReference type="STRING" id="10228.B3RTU6"/>
<name>B3RTU6_TRIAD</name>
<organism evidence="1 2">
    <name type="scientific">Trichoplax adhaerens</name>
    <name type="common">Trichoplax reptans</name>
    <dbReference type="NCBI Taxonomy" id="10228"/>
    <lineage>
        <taxon>Eukaryota</taxon>
        <taxon>Metazoa</taxon>
        <taxon>Placozoa</taxon>
        <taxon>Uniplacotomia</taxon>
        <taxon>Trichoplacea</taxon>
        <taxon>Trichoplacidae</taxon>
        <taxon>Trichoplax</taxon>
    </lineage>
</organism>
<evidence type="ECO:0000313" key="1">
    <source>
        <dbReference type="EMBL" id="EDV25687.1"/>
    </source>
</evidence>
<evidence type="ECO:0000313" key="2">
    <source>
        <dbReference type="Proteomes" id="UP000009022"/>
    </source>
</evidence>
<dbReference type="OMA" id="FCIRETS"/>
<evidence type="ECO:0008006" key="3">
    <source>
        <dbReference type="Google" id="ProtNLM"/>
    </source>
</evidence>
<dbReference type="InParanoid" id="B3RTU6"/>
<dbReference type="GeneID" id="6753444"/>
<accession>B3RTU6</accession>
<dbReference type="KEGG" id="tad:TRIADDRAFT_56052"/>
<dbReference type="RefSeq" id="XP_002111720.1">
    <property type="nucleotide sequence ID" value="XM_002111684.1"/>
</dbReference>
<protein>
    <recommendedName>
        <fullName evidence="3">Integrase zinc-binding domain-containing protein</fullName>
    </recommendedName>
</protein>